<feature type="domain" description="FAD dependent oxidoreductase" evidence="4">
    <location>
        <begin position="80"/>
        <end position="477"/>
    </location>
</feature>
<evidence type="ECO:0000313" key="6">
    <source>
        <dbReference type="Proteomes" id="UP001642360"/>
    </source>
</evidence>
<comment type="function">
    <text evidence="3">Required for the assembly of the mitochondrial membrane respiratory chain NADH dehydrogenase (Complex I). Involved in mid-late stages of complex I assembly.</text>
</comment>
<comment type="caution">
    <text evidence="5">The sequence shown here is derived from an EMBL/GenBank/DDBJ whole genome shotgun (WGS) entry which is preliminary data.</text>
</comment>
<dbReference type="PANTHER" id="PTHR13847:SF287">
    <property type="entry name" value="FAD-DEPENDENT OXIDOREDUCTASE DOMAIN-CONTAINING PROTEIN 1"/>
    <property type="match status" value="1"/>
</dbReference>
<dbReference type="InterPro" id="IPR006076">
    <property type="entry name" value="FAD-dep_OxRdtase"/>
</dbReference>
<dbReference type="InterPro" id="IPR036188">
    <property type="entry name" value="FAD/NAD-bd_sf"/>
</dbReference>
<accession>A0ABC8TUU4</accession>
<dbReference type="Proteomes" id="UP001642360">
    <property type="component" value="Unassembled WGS sequence"/>
</dbReference>
<dbReference type="Gene3D" id="3.30.9.10">
    <property type="entry name" value="D-Amino Acid Oxidase, subunit A, domain 2"/>
    <property type="match status" value="1"/>
</dbReference>
<dbReference type="SUPFAM" id="SSF51905">
    <property type="entry name" value="FAD/NAD(P)-binding domain"/>
    <property type="match status" value="1"/>
</dbReference>
<dbReference type="PANTHER" id="PTHR13847">
    <property type="entry name" value="SARCOSINE DEHYDROGENASE-RELATED"/>
    <property type="match status" value="1"/>
</dbReference>
<proteinExistence type="predicted"/>
<evidence type="ECO:0000313" key="5">
    <source>
        <dbReference type="EMBL" id="CAK9171253.1"/>
    </source>
</evidence>
<name>A0ABC8TUU4_9AQUA</name>
<evidence type="ECO:0000259" key="4">
    <source>
        <dbReference type="Pfam" id="PF01266"/>
    </source>
</evidence>
<dbReference type="EMBL" id="CAUOFW020005691">
    <property type="protein sequence ID" value="CAK9171253.1"/>
    <property type="molecule type" value="Genomic_DNA"/>
</dbReference>
<dbReference type="Pfam" id="PF01266">
    <property type="entry name" value="DAO"/>
    <property type="match status" value="1"/>
</dbReference>
<protein>
    <recommendedName>
        <fullName evidence="2">FAD-dependent oxidoreductase domain-containing protein 1</fullName>
    </recommendedName>
</protein>
<evidence type="ECO:0000256" key="1">
    <source>
        <dbReference type="ARBA" id="ARBA00023002"/>
    </source>
</evidence>
<sequence>MASTSMRTPSNPITKGVFCYNTRKHLLARLISNSSFFGRKLVDNSLSYSTSTSGKKTLRNRSELVRVSGLNATSESHSFDVVIVGAGVIGLTIARQFLIGSNLSVAVVDAAVPCSGATGAGQGYIWMIHKTPGSDKWELAMRSRKLWEMFAESIQHQGMNPVEILGWKKTGSLLVGRTADDTVKLSRTVEKLSEAGLGAKFLSSNDLLVEEPALMVGKEGGAAFLPDDFQLNARLMVACIEKANRQFTSEGRYAEFYYEPAISLLRSGSTGEVEGVQTLNYILNAKKAVVIAAGCWSGSLMQDLMRDSNTDLAVPVKPRKGHLLVIENFKCFKLNHGLMEVGYIDHEAATLQPSASDSGPIYHAQTPSISMAATMDTSGNLVLGSSRQLAGFGTEVEESILNSIWERAGEFFPALKEISLRDYSKSREVRVGLRPYMPDGKPVIGPVPGLSNLFLATGHEGEGLTLALGTAEMVADMVLGNPLKVDHVPFAVQGRCC</sequence>
<gene>
    <name evidence="5" type="ORF">ILEXP_LOCUS40804</name>
</gene>
<dbReference type="AlphaFoldDB" id="A0ABC8TUU4"/>
<dbReference type="GO" id="GO:0016491">
    <property type="term" value="F:oxidoreductase activity"/>
    <property type="evidence" value="ECO:0007669"/>
    <property type="project" value="UniProtKB-KW"/>
</dbReference>
<organism evidence="5 6">
    <name type="scientific">Ilex paraguariensis</name>
    <name type="common">yerba mate</name>
    <dbReference type="NCBI Taxonomy" id="185542"/>
    <lineage>
        <taxon>Eukaryota</taxon>
        <taxon>Viridiplantae</taxon>
        <taxon>Streptophyta</taxon>
        <taxon>Embryophyta</taxon>
        <taxon>Tracheophyta</taxon>
        <taxon>Spermatophyta</taxon>
        <taxon>Magnoliopsida</taxon>
        <taxon>eudicotyledons</taxon>
        <taxon>Gunneridae</taxon>
        <taxon>Pentapetalae</taxon>
        <taxon>asterids</taxon>
        <taxon>campanulids</taxon>
        <taxon>Aquifoliales</taxon>
        <taxon>Aquifoliaceae</taxon>
        <taxon>Ilex</taxon>
    </lineage>
</organism>
<keyword evidence="1" id="KW-0560">Oxidoreductase</keyword>
<evidence type="ECO:0000256" key="2">
    <source>
        <dbReference type="ARBA" id="ARBA00039785"/>
    </source>
</evidence>
<evidence type="ECO:0000256" key="3">
    <source>
        <dbReference type="ARBA" id="ARBA00046185"/>
    </source>
</evidence>
<dbReference type="Gene3D" id="3.50.50.60">
    <property type="entry name" value="FAD/NAD(P)-binding domain"/>
    <property type="match status" value="1"/>
</dbReference>
<dbReference type="SUPFAM" id="SSF54373">
    <property type="entry name" value="FAD-linked reductases, C-terminal domain"/>
    <property type="match status" value="1"/>
</dbReference>
<reference evidence="5 6" key="1">
    <citation type="submission" date="2024-02" db="EMBL/GenBank/DDBJ databases">
        <authorList>
            <person name="Vignale AGUSTIN F."/>
            <person name="Sosa J E."/>
            <person name="Modenutti C."/>
        </authorList>
    </citation>
    <scope>NUCLEOTIDE SEQUENCE [LARGE SCALE GENOMIC DNA]</scope>
</reference>
<keyword evidence="6" id="KW-1185">Reference proteome</keyword>